<proteinExistence type="predicted"/>
<evidence type="ECO:0000313" key="2">
    <source>
        <dbReference type="Proteomes" id="UP000535182"/>
    </source>
</evidence>
<accession>A0A9X0QH78</accession>
<protein>
    <submittedName>
        <fullName evidence="1">Uncharacterized protein</fullName>
    </submittedName>
</protein>
<gene>
    <name evidence="1" type="ORF">HDF14_004027</name>
</gene>
<dbReference type="AlphaFoldDB" id="A0A9X0QH78"/>
<sequence>MSASDDKIIIRKTILALQSQIADLDIEIDEEGSGNSTTLQKVEAILQDAVKHLEDEFAKLS</sequence>
<comment type="caution">
    <text evidence="1">The sequence shown here is derived from an EMBL/GenBank/DDBJ whole genome shotgun (WGS) entry which is preliminary data.</text>
</comment>
<evidence type="ECO:0000313" key="1">
    <source>
        <dbReference type="EMBL" id="MBB5330392.1"/>
    </source>
</evidence>
<dbReference type="RefSeq" id="WP_183979837.1">
    <property type="nucleotide sequence ID" value="NZ_JACHEB010000010.1"/>
</dbReference>
<dbReference type="Proteomes" id="UP000535182">
    <property type="component" value="Unassembled WGS sequence"/>
</dbReference>
<reference evidence="1 2" key="1">
    <citation type="submission" date="2020-08" db="EMBL/GenBank/DDBJ databases">
        <title>Genomic Encyclopedia of Type Strains, Phase IV (KMG-V): Genome sequencing to study the core and pangenomes of soil and plant-associated prokaryotes.</title>
        <authorList>
            <person name="Whitman W."/>
        </authorList>
    </citation>
    <scope>NUCLEOTIDE SEQUENCE [LARGE SCALE GENOMIC DNA]</scope>
    <source>
        <strain evidence="1 2">X5P2</strain>
    </source>
</reference>
<keyword evidence="2" id="KW-1185">Reference proteome</keyword>
<dbReference type="EMBL" id="JACHEB010000010">
    <property type="protein sequence ID" value="MBB5330392.1"/>
    <property type="molecule type" value="Genomic_DNA"/>
</dbReference>
<organism evidence="1 2">
    <name type="scientific">Tunturiibacter gelidiferens</name>
    <dbReference type="NCBI Taxonomy" id="3069689"/>
    <lineage>
        <taxon>Bacteria</taxon>
        <taxon>Pseudomonadati</taxon>
        <taxon>Acidobacteriota</taxon>
        <taxon>Terriglobia</taxon>
        <taxon>Terriglobales</taxon>
        <taxon>Acidobacteriaceae</taxon>
        <taxon>Tunturiibacter</taxon>
    </lineage>
</organism>
<name>A0A9X0QH78_9BACT</name>